<dbReference type="Pfam" id="PF00135">
    <property type="entry name" value="COesterase"/>
    <property type="match status" value="1"/>
</dbReference>
<comment type="similarity">
    <text evidence="1 5">Belongs to the type-B carboxylesterase/lipase family.</text>
</comment>
<evidence type="ECO:0000259" key="6">
    <source>
        <dbReference type="Pfam" id="PF00135"/>
    </source>
</evidence>
<comment type="caution">
    <text evidence="7">The sequence shown here is derived from an EMBL/GenBank/DDBJ whole genome shotgun (WGS) entry which is preliminary data.</text>
</comment>
<evidence type="ECO:0000313" key="8">
    <source>
        <dbReference type="Proteomes" id="UP000466442"/>
    </source>
</evidence>
<dbReference type="Gene3D" id="3.40.50.1820">
    <property type="entry name" value="alpha/beta hydrolase"/>
    <property type="match status" value="1"/>
</dbReference>
<accession>A0A6A4J3K3</accession>
<keyword evidence="4" id="KW-0325">Glycoprotein</keyword>
<dbReference type="Proteomes" id="UP000466442">
    <property type="component" value="Linkage Group LG16"/>
</dbReference>
<evidence type="ECO:0000313" key="7">
    <source>
        <dbReference type="EMBL" id="KAF6198588.1"/>
    </source>
</evidence>
<evidence type="ECO:0000256" key="4">
    <source>
        <dbReference type="ARBA" id="ARBA00023180"/>
    </source>
</evidence>
<dbReference type="InterPro" id="IPR019819">
    <property type="entry name" value="Carboxylesterase_B_CS"/>
</dbReference>
<dbReference type="AlphaFoldDB" id="A0A6A4J3K3"/>
<dbReference type="InterPro" id="IPR002018">
    <property type="entry name" value="CarbesteraseB"/>
</dbReference>
<dbReference type="PANTHER" id="PTHR11559">
    <property type="entry name" value="CARBOXYLESTERASE"/>
    <property type="match status" value="1"/>
</dbReference>
<evidence type="ECO:0000256" key="5">
    <source>
        <dbReference type="RuleBase" id="RU361235"/>
    </source>
</evidence>
<dbReference type="OrthoDB" id="8174896at2759"/>
<evidence type="ECO:0000256" key="2">
    <source>
        <dbReference type="ARBA" id="ARBA00022487"/>
    </source>
</evidence>
<protein>
    <recommendedName>
        <fullName evidence="5">Carboxylic ester hydrolase</fullName>
        <ecNumber evidence="5">3.1.1.-</ecNumber>
    </recommendedName>
</protein>
<gene>
    <name evidence="7" type="ORF">GE061_008336</name>
</gene>
<keyword evidence="8" id="KW-1185">Reference proteome</keyword>
<keyword evidence="2" id="KW-0719">Serine esterase</keyword>
<name>A0A6A4J3K3_APOLU</name>
<organism evidence="7 8">
    <name type="scientific">Apolygus lucorum</name>
    <name type="common">Small green plant bug</name>
    <name type="synonym">Lygocoris lucorum</name>
    <dbReference type="NCBI Taxonomy" id="248454"/>
    <lineage>
        <taxon>Eukaryota</taxon>
        <taxon>Metazoa</taxon>
        <taxon>Ecdysozoa</taxon>
        <taxon>Arthropoda</taxon>
        <taxon>Hexapoda</taxon>
        <taxon>Insecta</taxon>
        <taxon>Pterygota</taxon>
        <taxon>Neoptera</taxon>
        <taxon>Paraneoptera</taxon>
        <taxon>Hemiptera</taxon>
        <taxon>Heteroptera</taxon>
        <taxon>Panheteroptera</taxon>
        <taxon>Cimicomorpha</taxon>
        <taxon>Miridae</taxon>
        <taxon>Mirini</taxon>
        <taxon>Apolygus</taxon>
    </lineage>
</organism>
<dbReference type="GO" id="GO:0052689">
    <property type="term" value="F:carboxylic ester hydrolase activity"/>
    <property type="evidence" value="ECO:0007669"/>
    <property type="project" value="UniProtKB-KW"/>
</dbReference>
<dbReference type="PROSITE" id="PS00941">
    <property type="entry name" value="CARBOXYLESTERASE_B_2"/>
    <property type="match status" value="1"/>
</dbReference>
<evidence type="ECO:0000256" key="1">
    <source>
        <dbReference type="ARBA" id="ARBA00005964"/>
    </source>
</evidence>
<proteinExistence type="inferred from homology"/>
<dbReference type="InterPro" id="IPR019826">
    <property type="entry name" value="Carboxylesterase_B_AS"/>
</dbReference>
<evidence type="ECO:0000256" key="3">
    <source>
        <dbReference type="ARBA" id="ARBA00022801"/>
    </source>
</evidence>
<feature type="signal peptide" evidence="5">
    <location>
        <begin position="1"/>
        <end position="16"/>
    </location>
</feature>
<dbReference type="EC" id="3.1.1.-" evidence="5"/>
<dbReference type="InterPro" id="IPR050309">
    <property type="entry name" value="Type-B_Carboxylest/Lipase"/>
</dbReference>
<reference evidence="7" key="1">
    <citation type="journal article" date="2021" name="Mol. Ecol. Resour.">
        <title>Apolygus lucorum genome provides insights into omnivorousness and mesophyll feeding.</title>
        <authorList>
            <person name="Liu Y."/>
            <person name="Liu H."/>
            <person name="Wang H."/>
            <person name="Huang T."/>
            <person name="Liu B."/>
            <person name="Yang B."/>
            <person name="Yin L."/>
            <person name="Li B."/>
            <person name="Zhang Y."/>
            <person name="Zhang S."/>
            <person name="Jiang F."/>
            <person name="Zhang X."/>
            <person name="Ren Y."/>
            <person name="Wang B."/>
            <person name="Wang S."/>
            <person name="Lu Y."/>
            <person name="Wu K."/>
            <person name="Fan W."/>
            <person name="Wang G."/>
        </authorList>
    </citation>
    <scope>NUCLEOTIDE SEQUENCE</scope>
    <source>
        <strain evidence="7">12Hb</strain>
    </source>
</reference>
<sequence>MWTLCALAILLQGCLSQNLDGPIVDTPLGRVQGWERTSRDGRLYQAWTKIPYAQPPVGELRFMPPKPAKKWSDTLNATADLPLCFQTGRGPGATSGSEDCLYLNVYRPKARSVQALPVLFQIHGGAFQGGDIGPREIADYLMDQDVILVALHYRVNFFGFMTLGDKIFPGNFGLKDQLTALRWVKKNIASFGGDPNSVTIFGQSSGAQNSQQLLRSPLVEKEGLVTRAVCDSGTINHVSSLMNVDEVRENTLKIARAVGCRGGSSEEIRKCLQAADGAAIMKAYADNKPVDMSKLPFAPVIEPEDAEDNIIPEDLTFRASSKPWITSTANGEYTLYLLLAKMGQLSWLENVRNNLTGYLESWIGRHTTDSAVKREGARMLKDYYFQMVTPMENFTRDIAMLHADDGFIYPFLFNIEKQKNNGPTWAFRNEYKGEFSGISPWGQEICTDDVAGHAETMNYYFNQRSTHPSASVETPEDKAVSKRLIKYLVNFAYYSNPTPPGSPFIWEQYKGNEIMRLTKTGDFMADANYISQLKTVLNLWSYVIGWK</sequence>
<feature type="chain" id="PRO_5035981715" description="Carboxylic ester hydrolase" evidence="5">
    <location>
        <begin position="17"/>
        <end position="547"/>
    </location>
</feature>
<dbReference type="SUPFAM" id="SSF53474">
    <property type="entry name" value="alpha/beta-Hydrolases"/>
    <property type="match status" value="1"/>
</dbReference>
<dbReference type="PROSITE" id="PS00122">
    <property type="entry name" value="CARBOXYLESTERASE_B_1"/>
    <property type="match status" value="1"/>
</dbReference>
<keyword evidence="5" id="KW-0732">Signal</keyword>
<dbReference type="EMBL" id="WIXP02000016">
    <property type="protein sequence ID" value="KAF6198588.1"/>
    <property type="molecule type" value="Genomic_DNA"/>
</dbReference>
<keyword evidence="3 5" id="KW-0378">Hydrolase</keyword>
<feature type="domain" description="Carboxylesterase type B" evidence="6">
    <location>
        <begin position="21"/>
        <end position="520"/>
    </location>
</feature>
<dbReference type="InterPro" id="IPR029058">
    <property type="entry name" value="AB_hydrolase_fold"/>
</dbReference>